<sequence>MSDDIKDAVHGVEKELENVSLSSKDIYYRYDDEIKITDYATSFNSNNQNSKPDLRNIKYKTSTEHLNCPVCQQPFLEPLTTICGHTFCKSCIYECFKAFNGDINDGLKGSCPLDRTPLDASNVNDLFPTPLLVTNLIDDLQVYCLNHERGCKWNGCRWELEHHVISDCGYTGVHCNGKRYIKKNNNKENNENGDGDGEYDGEYDNEEICTLTVERRFLSDNETECIHKVFQCEYCNADLTKMSEEVHLSNECLYNYQTCELCLNDMIALKNLNKHKENCSKIRHFRCPAHEIGCNWIGNNEPALEIHVQKNNCQLNQLLPYINTLNEKIDSVSTENNFLQKQINKILSLIIQGKITNLGYNEPIEEINKYNSSIASLEDQDKLIYLNYEIDRLKFEMEEKIIPFIKRENSSLTDRKSIMNGLVNDNFMMKDDLSLQRVLINSLRKQLQFLLFTRNSRNMNGSTLNSGMDSENLDLFDMPSRNNSEERLNLKL</sequence>
<dbReference type="Gene3D" id="3.30.40.10">
    <property type="entry name" value="Zinc/RING finger domain, C3HC4 (zinc finger)"/>
    <property type="match status" value="2"/>
</dbReference>
<keyword evidence="3" id="KW-0862">Zinc</keyword>
<accession>A0A0V1PVX7</accession>
<evidence type="ECO:0000313" key="6">
    <source>
        <dbReference type="EMBL" id="KSA00395.1"/>
    </source>
</evidence>
<dbReference type="AlphaFoldDB" id="A0A0V1PVX7"/>
<evidence type="ECO:0000256" key="2">
    <source>
        <dbReference type="ARBA" id="ARBA00022771"/>
    </source>
</evidence>
<proteinExistence type="predicted"/>
<evidence type="ECO:0000259" key="5">
    <source>
        <dbReference type="PROSITE" id="PS50089"/>
    </source>
</evidence>
<reference evidence="6 7" key="1">
    <citation type="submission" date="2015-11" db="EMBL/GenBank/DDBJ databases">
        <title>The genome of Debaryomyces fabryi.</title>
        <authorList>
            <person name="Tafer H."/>
            <person name="Lopandic K."/>
        </authorList>
    </citation>
    <scope>NUCLEOTIDE SEQUENCE [LARGE SCALE GENOMIC DNA]</scope>
    <source>
        <strain evidence="6 7">CBS 789</strain>
    </source>
</reference>
<dbReference type="InterPro" id="IPR013083">
    <property type="entry name" value="Znf_RING/FYVE/PHD"/>
</dbReference>
<dbReference type="OrthoDB" id="1630758at2759"/>
<dbReference type="PANTHER" id="PTHR10131:SF94">
    <property type="entry name" value="TNF RECEPTOR-ASSOCIATED FACTOR 4"/>
    <property type="match status" value="1"/>
</dbReference>
<name>A0A0V1PVX7_9ASCO</name>
<dbReference type="Proteomes" id="UP000054251">
    <property type="component" value="Unassembled WGS sequence"/>
</dbReference>
<dbReference type="PROSITE" id="PS50089">
    <property type="entry name" value="ZF_RING_2"/>
    <property type="match status" value="1"/>
</dbReference>
<dbReference type="GeneID" id="26840831"/>
<keyword evidence="1" id="KW-0479">Metal-binding</keyword>
<evidence type="ECO:0000256" key="4">
    <source>
        <dbReference type="PROSITE-ProRule" id="PRU00175"/>
    </source>
</evidence>
<dbReference type="SMART" id="SM00184">
    <property type="entry name" value="RING"/>
    <property type="match status" value="1"/>
</dbReference>
<dbReference type="RefSeq" id="XP_015466497.1">
    <property type="nucleotide sequence ID" value="XM_015612651.1"/>
</dbReference>
<gene>
    <name evidence="6" type="ORF">AC631_03822</name>
</gene>
<evidence type="ECO:0000256" key="3">
    <source>
        <dbReference type="ARBA" id="ARBA00022833"/>
    </source>
</evidence>
<dbReference type="InterPro" id="IPR027370">
    <property type="entry name" value="Znf-RING_euk"/>
</dbReference>
<dbReference type="GO" id="GO:0008270">
    <property type="term" value="F:zinc ion binding"/>
    <property type="evidence" value="ECO:0007669"/>
    <property type="project" value="UniProtKB-KW"/>
</dbReference>
<organism evidence="6 7">
    <name type="scientific">Debaryomyces fabryi</name>
    <dbReference type="NCBI Taxonomy" id="58627"/>
    <lineage>
        <taxon>Eukaryota</taxon>
        <taxon>Fungi</taxon>
        <taxon>Dikarya</taxon>
        <taxon>Ascomycota</taxon>
        <taxon>Saccharomycotina</taxon>
        <taxon>Pichiomycetes</taxon>
        <taxon>Debaryomycetaceae</taxon>
        <taxon>Debaryomyces</taxon>
    </lineage>
</organism>
<dbReference type="EMBL" id="LMYN01000089">
    <property type="protein sequence ID" value="KSA00395.1"/>
    <property type="molecule type" value="Genomic_DNA"/>
</dbReference>
<protein>
    <recommendedName>
        <fullName evidence="5">RING-type domain-containing protein</fullName>
    </recommendedName>
</protein>
<dbReference type="SUPFAM" id="SSF57850">
    <property type="entry name" value="RING/U-box"/>
    <property type="match status" value="1"/>
</dbReference>
<dbReference type="PROSITE" id="PS00518">
    <property type="entry name" value="ZF_RING_1"/>
    <property type="match status" value="1"/>
</dbReference>
<comment type="caution">
    <text evidence="6">The sequence shown here is derived from an EMBL/GenBank/DDBJ whole genome shotgun (WGS) entry which is preliminary data.</text>
</comment>
<dbReference type="InterPro" id="IPR001841">
    <property type="entry name" value="Znf_RING"/>
</dbReference>
<evidence type="ECO:0000256" key="1">
    <source>
        <dbReference type="ARBA" id="ARBA00022723"/>
    </source>
</evidence>
<dbReference type="Pfam" id="PF13445">
    <property type="entry name" value="zf-RING_UBOX"/>
    <property type="match status" value="1"/>
</dbReference>
<keyword evidence="2 4" id="KW-0863">Zinc-finger</keyword>
<dbReference type="SUPFAM" id="SSF49599">
    <property type="entry name" value="TRAF domain-like"/>
    <property type="match status" value="1"/>
</dbReference>
<dbReference type="PANTHER" id="PTHR10131">
    <property type="entry name" value="TNF RECEPTOR ASSOCIATED FACTOR"/>
    <property type="match status" value="1"/>
</dbReference>
<keyword evidence="7" id="KW-1185">Reference proteome</keyword>
<feature type="domain" description="RING-type" evidence="5">
    <location>
        <begin position="68"/>
        <end position="115"/>
    </location>
</feature>
<evidence type="ECO:0000313" key="7">
    <source>
        <dbReference type="Proteomes" id="UP000054251"/>
    </source>
</evidence>
<dbReference type="InterPro" id="IPR017907">
    <property type="entry name" value="Znf_RING_CS"/>
</dbReference>